<proteinExistence type="predicted"/>
<protein>
    <submittedName>
        <fullName evidence="1">RHS repeat protein</fullName>
    </submittedName>
</protein>
<evidence type="ECO:0000313" key="1">
    <source>
        <dbReference type="EMBL" id="QNG77445.1"/>
    </source>
</evidence>
<dbReference type="Proteomes" id="UP000515598">
    <property type="component" value="Chromosome"/>
</dbReference>
<dbReference type="AlphaFoldDB" id="A0AAX1IAP9"/>
<dbReference type="EMBL" id="CP060025">
    <property type="protein sequence ID" value="QNG77445.1"/>
    <property type="molecule type" value="Genomic_DNA"/>
</dbReference>
<sequence length="66" mass="7216">MGQAQQQAIWLDDYPVALINVLSAGVPELAYVQPDHLGTLRVVIDPMRNVAIWSGADWVASPPFLT</sequence>
<name>A0AAX1IAP9_STEMA</name>
<reference evidence="1 2" key="1">
    <citation type="submission" date="2020-08" db="EMBL/GenBank/DDBJ databases">
        <title>Phenotypic and transcriptomic analysis of seven clinical Stenotrophomonas maltophilia isolates identify a small set of shared and commonly regulated genes involved in biofilm lifestyle.</title>
        <authorList>
            <person name="Alio I."/>
            <person name="Gudzuhn M."/>
            <person name="Streit W."/>
        </authorList>
    </citation>
    <scope>NUCLEOTIDE SEQUENCE [LARGE SCALE GENOMIC DNA]</scope>
    <source>
        <strain evidence="1 2">UHH_SKK55</strain>
    </source>
</reference>
<accession>A0AAX1IAP9</accession>
<organism evidence="1 2">
    <name type="scientific">Stenotrophomonas maltophilia</name>
    <name type="common">Pseudomonas maltophilia</name>
    <name type="synonym">Xanthomonas maltophilia</name>
    <dbReference type="NCBI Taxonomy" id="40324"/>
    <lineage>
        <taxon>Bacteria</taxon>
        <taxon>Pseudomonadati</taxon>
        <taxon>Pseudomonadota</taxon>
        <taxon>Gammaproteobacteria</taxon>
        <taxon>Lysobacterales</taxon>
        <taxon>Lysobacteraceae</taxon>
        <taxon>Stenotrophomonas</taxon>
        <taxon>Stenotrophomonas maltophilia group</taxon>
    </lineage>
</organism>
<evidence type="ECO:0000313" key="2">
    <source>
        <dbReference type="Proteomes" id="UP000515598"/>
    </source>
</evidence>
<gene>
    <name evidence="1" type="ORF">GPNADHDJ_01632</name>
</gene>